<proteinExistence type="inferred from homology"/>
<evidence type="ECO:0000256" key="7">
    <source>
        <dbReference type="ARBA" id="ARBA00023136"/>
    </source>
</evidence>
<feature type="domain" description="Histidine kinase" evidence="10">
    <location>
        <begin position="581"/>
        <end position="725"/>
    </location>
</feature>
<dbReference type="PROSITE" id="PS01219">
    <property type="entry name" value="AMMONIUM_TRANSP"/>
    <property type="match status" value="1"/>
</dbReference>
<feature type="transmembrane region" description="Helical" evidence="9">
    <location>
        <begin position="6"/>
        <end position="28"/>
    </location>
</feature>
<keyword evidence="8 9" id="KW-0924">Ammonia transport</keyword>
<dbReference type="PANTHER" id="PTHR11730:SF6">
    <property type="entry name" value="AMMONIUM TRANSPORTER"/>
    <property type="match status" value="1"/>
</dbReference>
<evidence type="ECO:0000256" key="2">
    <source>
        <dbReference type="ARBA" id="ARBA00004141"/>
    </source>
</evidence>
<evidence type="ECO:0000256" key="9">
    <source>
        <dbReference type="RuleBase" id="RU362002"/>
    </source>
</evidence>
<gene>
    <name evidence="11" type="primary">amt</name>
    <name evidence="11" type="ORF">I5731_10420</name>
</gene>
<comment type="catalytic activity">
    <reaction evidence="1">
        <text>ATP + protein L-histidine = ADP + protein N-phospho-L-histidine.</text>
        <dbReference type="EC" id="2.7.13.3"/>
    </reaction>
</comment>
<sequence length="733" mass="77426">MGQVTLDTLWLILCGTLVLFMQPGFLGLESGAVRAKNNVNVAAKNLADFCIAALAFWAVGYGMMFGSTHLGLIGQGPWLASGTNGYTTAFIYFQVMFCSTAATIVSGAVAERITFVAYLCFALLLAGFVYPVFGHWAWGSGPAGEGAGWLKALGFRDFAGSTVVHSVGGWSALAAMIAIGPRIGRFGGNRFPVQAQGVPFSMLGVFLIFIGWIGFNGGSLLGFTDRVPQIILCTLLAGATGGAVTLLLHVIPGRPAGVFDIGNGVIGGLVAVTASADIVSPIAAVALGLLGGAVVIPVRSWLEKAEIDDAIGAVPAHLAPGVLGTLAVPFVNIADVPPSLDGLLHAVGVQFTGVVVCAAWSFGVVYTAVRLAAVVIRVRVDPDVERRGLNVAEHGVTTDMAHLIGRFSATTPRNRLGDLFDQADEVISVDVLDPAVESLTGFRDVLSARRWQLTTAREGGSTEERRDMAAVIERLDQDLRFAMEEACLIVSQTVGSDLFTLGAEGDRLGAARRLNQLVGRLVRDLDSLTARLRLETDVDMILGFVETARDKTHTFCRKVETVSDYCAALTSTEDTREVATDLRAAVREVVDSFRSQASVYNVLMATEIAPDVGAAGVAASVLRRVLKVVIENAIVFNRDGGVVQIAVSRDHAMATIEVTDSGIGMSDAEIALVEDPFRTPEDGRETFGLSLALVSRLMRQAGGELVIRSEKGVGTRVTARLPTAGRRALRAVA</sequence>
<dbReference type="PROSITE" id="PS50109">
    <property type="entry name" value="HIS_KIN"/>
    <property type="match status" value="1"/>
</dbReference>
<evidence type="ECO:0000256" key="1">
    <source>
        <dbReference type="ARBA" id="ARBA00000085"/>
    </source>
</evidence>
<dbReference type="InterPro" id="IPR024041">
    <property type="entry name" value="NH4_transpt_AmtB-like_dom"/>
</dbReference>
<name>A0A931MWZ9_9HYPH</name>
<dbReference type="PANTHER" id="PTHR11730">
    <property type="entry name" value="AMMONIUM TRANSPORTER"/>
    <property type="match status" value="1"/>
</dbReference>
<dbReference type="GO" id="GO:0005886">
    <property type="term" value="C:plasma membrane"/>
    <property type="evidence" value="ECO:0007669"/>
    <property type="project" value="UniProtKB-SubCell"/>
</dbReference>
<evidence type="ECO:0000256" key="4">
    <source>
        <dbReference type="ARBA" id="ARBA00022448"/>
    </source>
</evidence>
<evidence type="ECO:0000259" key="10">
    <source>
        <dbReference type="PROSITE" id="PS50109"/>
    </source>
</evidence>
<feature type="transmembrane region" description="Helical" evidence="9">
    <location>
        <begin position="49"/>
        <end position="70"/>
    </location>
</feature>
<dbReference type="InterPro" id="IPR029020">
    <property type="entry name" value="Ammonium/urea_transptr"/>
</dbReference>
<evidence type="ECO:0000256" key="8">
    <source>
        <dbReference type="ARBA" id="ARBA00023177"/>
    </source>
</evidence>
<dbReference type="GO" id="GO:0004673">
    <property type="term" value="F:protein histidine kinase activity"/>
    <property type="evidence" value="ECO:0007669"/>
    <property type="project" value="UniProtKB-EC"/>
</dbReference>
<feature type="transmembrane region" description="Helical" evidence="9">
    <location>
        <begin position="229"/>
        <end position="251"/>
    </location>
</feature>
<dbReference type="InterPro" id="IPR001905">
    <property type="entry name" value="Ammonium_transpt"/>
</dbReference>
<reference evidence="11" key="1">
    <citation type="submission" date="2020-12" db="EMBL/GenBank/DDBJ databases">
        <title>Methylobrevis albus sp. nov., isolated from fresh water lack sediment.</title>
        <authorList>
            <person name="Zou Q."/>
        </authorList>
    </citation>
    <scope>NUCLEOTIDE SEQUENCE</scope>
    <source>
        <strain evidence="11">L22</strain>
    </source>
</reference>
<evidence type="ECO:0000256" key="3">
    <source>
        <dbReference type="ARBA" id="ARBA00005887"/>
    </source>
</evidence>
<keyword evidence="12" id="KW-1185">Reference proteome</keyword>
<comment type="subcellular location">
    <subcellularLocation>
        <location evidence="9">Cell membrane</location>
        <topology evidence="9">Multi-pass membrane protein</topology>
    </subcellularLocation>
    <subcellularLocation>
        <location evidence="2">Membrane</location>
        <topology evidence="2">Multi-pass membrane protein</topology>
    </subcellularLocation>
</comment>
<comment type="caution">
    <text evidence="11">The sequence shown here is derived from an EMBL/GenBank/DDBJ whole genome shotgun (WGS) entry which is preliminary data.</text>
</comment>
<dbReference type="Gene3D" id="1.10.3430.10">
    <property type="entry name" value="Ammonium transporter AmtB like domains"/>
    <property type="match status" value="1"/>
</dbReference>
<evidence type="ECO:0000256" key="5">
    <source>
        <dbReference type="ARBA" id="ARBA00022692"/>
    </source>
</evidence>
<dbReference type="SMART" id="SM00387">
    <property type="entry name" value="HATPase_c"/>
    <property type="match status" value="1"/>
</dbReference>
<feature type="transmembrane region" description="Helical" evidence="9">
    <location>
        <begin position="158"/>
        <end position="179"/>
    </location>
</feature>
<dbReference type="Gene3D" id="3.30.565.10">
    <property type="entry name" value="Histidine kinase-like ATPase, C-terminal domain"/>
    <property type="match status" value="1"/>
</dbReference>
<feature type="transmembrane region" description="Helical" evidence="9">
    <location>
        <begin position="282"/>
        <end position="302"/>
    </location>
</feature>
<dbReference type="InterPro" id="IPR018047">
    <property type="entry name" value="Ammonium_transpt_CS"/>
</dbReference>
<evidence type="ECO:0000256" key="6">
    <source>
        <dbReference type="ARBA" id="ARBA00022989"/>
    </source>
</evidence>
<dbReference type="NCBIfam" id="TIGR00836">
    <property type="entry name" value="amt"/>
    <property type="match status" value="1"/>
</dbReference>
<feature type="transmembrane region" description="Helical" evidence="9">
    <location>
        <begin position="314"/>
        <end position="334"/>
    </location>
</feature>
<dbReference type="RefSeq" id="WP_197311324.1">
    <property type="nucleotide sequence ID" value="NZ_JADZLT010000050.1"/>
</dbReference>
<accession>A0A931MWZ9</accession>
<feature type="transmembrane region" description="Helical" evidence="9">
    <location>
        <begin position="116"/>
        <end position="138"/>
    </location>
</feature>
<keyword evidence="6 9" id="KW-1133">Transmembrane helix</keyword>
<dbReference type="PRINTS" id="PR00344">
    <property type="entry name" value="BCTRLSENSOR"/>
</dbReference>
<feature type="transmembrane region" description="Helical" evidence="9">
    <location>
        <begin position="90"/>
        <end position="109"/>
    </location>
</feature>
<dbReference type="Pfam" id="PF02518">
    <property type="entry name" value="HATPase_c"/>
    <property type="match status" value="1"/>
</dbReference>
<dbReference type="Pfam" id="PF00909">
    <property type="entry name" value="Ammonium_transp"/>
    <property type="match status" value="1"/>
</dbReference>
<dbReference type="SUPFAM" id="SSF55874">
    <property type="entry name" value="ATPase domain of HSP90 chaperone/DNA topoisomerase II/histidine kinase"/>
    <property type="match status" value="1"/>
</dbReference>
<dbReference type="InterPro" id="IPR036890">
    <property type="entry name" value="HATPase_C_sf"/>
</dbReference>
<feature type="transmembrane region" description="Helical" evidence="9">
    <location>
        <begin position="346"/>
        <end position="369"/>
    </location>
</feature>
<dbReference type="InterPro" id="IPR003594">
    <property type="entry name" value="HATPase_dom"/>
</dbReference>
<evidence type="ECO:0000313" key="12">
    <source>
        <dbReference type="Proteomes" id="UP000631694"/>
    </source>
</evidence>
<keyword evidence="5 9" id="KW-0812">Transmembrane</keyword>
<dbReference type="SUPFAM" id="SSF111352">
    <property type="entry name" value="Ammonium transporter"/>
    <property type="match status" value="1"/>
</dbReference>
<dbReference type="EMBL" id="JADZLT010000050">
    <property type="protein sequence ID" value="MBH0238238.1"/>
    <property type="molecule type" value="Genomic_DNA"/>
</dbReference>
<organism evidence="11 12">
    <name type="scientific">Methylobrevis albus</name>
    <dbReference type="NCBI Taxonomy" id="2793297"/>
    <lineage>
        <taxon>Bacteria</taxon>
        <taxon>Pseudomonadati</taxon>
        <taxon>Pseudomonadota</taxon>
        <taxon>Alphaproteobacteria</taxon>
        <taxon>Hyphomicrobiales</taxon>
        <taxon>Pleomorphomonadaceae</taxon>
        <taxon>Methylobrevis</taxon>
    </lineage>
</organism>
<keyword evidence="4 9" id="KW-0813">Transport</keyword>
<dbReference type="GO" id="GO:0008519">
    <property type="term" value="F:ammonium channel activity"/>
    <property type="evidence" value="ECO:0007669"/>
    <property type="project" value="InterPro"/>
</dbReference>
<dbReference type="InterPro" id="IPR005467">
    <property type="entry name" value="His_kinase_dom"/>
</dbReference>
<comment type="similarity">
    <text evidence="3 9">Belongs to the ammonia transporter channel (TC 1.A.11.2) family.</text>
</comment>
<evidence type="ECO:0000313" key="11">
    <source>
        <dbReference type="EMBL" id="MBH0238238.1"/>
    </source>
</evidence>
<dbReference type="GO" id="GO:0097272">
    <property type="term" value="P:ammonium homeostasis"/>
    <property type="evidence" value="ECO:0007669"/>
    <property type="project" value="TreeGrafter"/>
</dbReference>
<dbReference type="AlphaFoldDB" id="A0A931MWZ9"/>
<protein>
    <recommendedName>
        <fullName evidence="9">Ammonium transporter</fullName>
    </recommendedName>
</protein>
<feature type="transmembrane region" description="Helical" evidence="9">
    <location>
        <begin position="200"/>
        <end position="223"/>
    </location>
</feature>
<dbReference type="Proteomes" id="UP000631694">
    <property type="component" value="Unassembled WGS sequence"/>
</dbReference>
<keyword evidence="7 9" id="KW-0472">Membrane</keyword>
<dbReference type="InterPro" id="IPR004358">
    <property type="entry name" value="Sig_transdc_His_kin-like_C"/>
</dbReference>